<evidence type="ECO:0000256" key="15">
    <source>
        <dbReference type="HAMAP-Rule" id="MF_03176"/>
    </source>
</evidence>
<dbReference type="Gene3D" id="3.40.50.300">
    <property type="entry name" value="P-loop containing nucleotide triphosphate hydrolases"/>
    <property type="match status" value="1"/>
</dbReference>
<dbReference type="GO" id="GO:0005739">
    <property type="term" value="C:mitochondrion"/>
    <property type="evidence" value="ECO:0007669"/>
    <property type="project" value="UniProtKB-SubCell"/>
</dbReference>
<evidence type="ECO:0000259" key="18">
    <source>
        <dbReference type="SMART" id="SM00382"/>
    </source>
</evidence>
<dbReference type="GO" id="GO:0006281">
    <property type="term" value="P:DNA repair"/>
    <property type="evidence" value="ECO:0007669"/>
    <property type="project" value="UniProtKB-UniRule"/>
</dbReference>
<evidence type="ECO:0000256" key="17">
    <source>
        <dbReference type="SAM" id="MobiDB-lite"/>
    </source>
</evidence>
<feature type="domain" description="AAA+ ATPase" evidence="18">
    <location>
        <begin position="367"/>
        <end position="526"/>
    </location>
</feature>
<dbReference type="PANTHER" id="PTHR47642">
    <property type="entry name" value="ATP-DEPENDENT DNA HELICASE"/>
    <property type="match status" value="1"/>
</dbReference>
<dbReference type="InterPro" id="IPR003593">
    <property type="entry name" value="AAA+_ATPase"/>
</dbReference>
<dbReference type="EC" id="5.6.2.3" evidence="15"/>
<keyword evidence="20" id="KW-1185">Reference proteome</keyword>
<dbReference type="InterPro" id="IPR048293">
    <property type="entry name" value="PIF1_RRM3_pfh1"/>
</dbReference>
<keyword evidence="13 15" id="KW-0539">Nucleus</keyword>
<dbReference type="CDD" id="cd18809">
    <property type="entry name" value="SF1_C_RecD"/>
    <property type="match status" value="1"/>
</dbReference>
<keyword evidence="12 15" id="KW-0413">Isomerase</keyword>
<keyword evidence="9 15" id="KW-0496">Mitochondrion</keyword>
<feature type="compositionally biased region" description="Low complexity" evidence="17">
    <location>
        <begin position="42"/>
        <end position="54"/>
    </location>
</feature>
<feature type="region of interest" description="Disordered" evidence="17">
    <location>
        <begin position="31"/>
        <end position="86"/>
    </location>
</feature>
<feature type="coiled-coil region" evidence="16">
    <location>
        <begin position="188"/>
        <end position="243"/>
    </location>
</feature>
<dbReference type="PANTHER" id="PTHR47642:SF5">
    <property type="entry name" value="ATP-DEPENDENT DNA HELICASE"/>
    <property type="match status" value="1"/>
</dbReference>
<sequence>MFTKAVQDHNPALSTGLRGTTLSQHYKASGNVLKPVNPTALNSSPPSWTTSNNPLKRTASQAGTREEHARNKRTMVELSQPSTVGGRVGKLHDSVYFDENDFDDDSNINLDEIDESRAYQKPLTATSSDTLLDDLDSRRPAARHIPVSGTPLPWSSSPPSHQQIQPPKETTQEAPITNATKRRTLPWVEEEKREAARAMERVDQICEDLNAGYSTQDKERITKEIERRRAKEANEAYEDLAGNLEPVQRRRYRTAGTYYDKLTAKGVPDFVADKIVAAKEGKSAREAAGETYTPLPKDKANSPYPWNKTASAVKEEQKRLRQGHRKLVKDVEGTDVAKPSTKKRREALPRVFLSDEQRSVLNLVVEQQKSVFFTGSAGTGKSVLLREIIKVLRDKYRREPDRVAVTASTGLAACNVGGVTLHSFAGIGLGKEPVPELVKKIKRNQKAKNRWMRTKVLIIDEISMVDGDLFDKLEAIGRAIRNNGRPFGGIQLVITGDFFQLPPVPDHGGREAKFSFDASTWNTSIEHTIGLTQVFRQKDPAFANMLNEMRLGRLTPKSICSFQALSRPLSFADDFEATELFPTRMEVENANGARMRNLSGNEFDFRAEDGGMIQDTVQRSKLLDNCMAPASLKLKKGAQVMLIKNIDDTLVNGSVGKVIAFMDEKTFDYYHEDEDEFQAVENMDLDDEQMTISRKKLKALINKDAAGDTSQKWPLVRFQIADGTSRDLLCQRESWKIELPNGEIQASRSQIPLILAWALSIHKAQGQTLERVKVDLGKIFEKGQAYVALSRATCQEGLQITRFDPRKVMAHDRVRTFYNSLYSINEAKGSRAPSGDLKKEVNTTEYENDFLNAGFGSEDDDAMQAMYGR</sequence>
<dbReference type="InterPro" id="IPR010285">
    <property type="entry name" value="DNA_helicase_pif1-like_DEAD"/>
</dbReference>
<dbReference type="FunFam" id="3.40.50.300:FF:001226">
    <property type="entry name" value="ATP-dependent DNA helicase PIF1"/>
    <property type="match status" value="1"/>
</dbReference>
<dbReference type="EMBL" id="JAFEKC020000022">
    <property type="protein sequence ID" value="KAK0507742.1"/>
    <property type="molecule type" value="Genomic_DNA"/>
</dbReference>
<evidence type="ECO:0000256" key="3">
    <source>
        <dbReference type="ARBA" id="ARBA00022741"/>
    </source>
</evidence>
<dbReference type="GO" id="GO:0005730">
    <property type="term" value="C:nucleolus"/>
    <property type="evidence" value="ECO:0007669"/>
    <property type="project" value="UniProtKB-SubCell"/>
</dbReference>
<evidence type="ECO:0000256" key="7">
    <source>
        <dbReference type="ARBA" id="ARBA00022840"/>
    </source>
</evidence>
<keyword evidence="7 15" id="KW-0067">ATP-binding</keyword>
<dbReference type="InterPro" id="IPR051055">
    <property type="entry name" value="PIF1_helicase"/>
</dbReference>
<dbReference type="Pfam" id="PF05970">
    <property type="entry name" value="PIF1"/>
    <property type="match status" value="1"/>
</dbReference>
<dbReference type="InterPro" id="IPR049163">
    <property type="entry name" value="Pif1-like_2B_dom"/>
</dbReference>
<dbReference type="GO" id="GO:0043139">
    <property type="term" value="F:5'-3' DNA helicase activity"/>
    <property type="evidence" value="ECO:0007669"/>
    <property type="project" value="UniProtKB-UniRule"/>
</dbReference>
<evidence type="ECO:0000256" key="13">
    <source>
        <dbReference type="ARBA" id="ARBA00023242"/>
    </source>
</evidence>
<dbReference type="SUPFAM" id="SSF52540">
    <property type="entry name" value="P-loop containing nucleoside triphosphate hydrolases"/>
    <property type="match status" value="2"/>
</dbReference>
<feature type="region of interest" description="Disordered" evidence="17">
    <location>
        <begin position="142"/>
        <end position="174"/>
    </location>
</feature>
<keyword evidence="10 15" id="KW-0233">DNA recombination</keyword>
<comment type="cofactor">
    <cofactor evidence="1 15">
        <name>Mg(2+)</name>
        <dbReference type="ChEBI" id="CHEBI:18420"/>
    </cofactor>
</comment>
<evidence type="ECO:0000256" key="6">
    <source>
        <dbReference type="ARBA" id="ARBA00022806"/>
    </source>
</evidence>
<comment type="similarity">
    <text evidence="15">Belongs to the helicase family. PIF1 subfamily.</text>
</comment>
<evidence type="ECO:0000256" key="8">
    <source>
        <dbReference type="ARBA" id="ARBA00023125"/>
    </source>
</evidence>
<dbReference type="HAMAP" id="MF_03176">
    <property type="entry name" value="PIF1"/>
    <property type="match status" value="1"/>
</dbReference>
<dbReference type="GO" id="GO:0005524">
    <property type="term" value="F:ATP binding"/>
    <property type="evidence" value="ECO:0007669"/>
    <property type="project" value="UniProtKB-UniRule"/>
</dbReference>
<keyword evidence="11 15" id="KW-0234">DNA repair</keyword>
<organism evidence="19 20">
    <name type="scientific">Cladonia borealis</name>
    <dbReference type="NCBI Taxonomy" id="184061"/>
    <lineage>
        <taxon>Eukaryota</taxon>
        <taxon>Fungi</taxon>
        <taxon>Dikarya</taxon>
        <taxon>Ascomycota</taxon>
        <taxon>Pezizomycotina</taxon>
        <taxon>Lecanoromycetes</taxon>
        <taxon>OSLEUM clade</taxon>
        <taxon>Lecanoromycetidae</taxon>
        <taxon>Lecanorales</taxon>
        <taxon>Lecanorineae</taxon>
        <taxon>Cladoniaceae</taxon>
        <taxon>Cladonia</taxon>
    </lineage>
</organism>
<dbReference type="GO" id="GO:0003697">
    <property type="term" value="F:single-stranded DNA binding"/>
    <property type="evidence" value="ECO:0007669"/>
    <property type="project" value="UniProtKB-ARBA"/>
</dbReference>
<dbReference type="InterPro" id="IPR027417">
    <property type="entry name" value="P-loop_NTPase"/>
</dbReference>
<feature type="binding site" evidence="15">
    <location>
        <begin position="375"/>
        <end position="382"/>
    </location>
    <ligand>
        <name>ATP</name>
        <dbReference type="ChEBI" id="CHEBI:30616"/>
    </ligand>
</feature>
<evidence type="ECO:0000256" key="4">
    <source>
        <dbReference type="ARBA" id="ARBA00022763"/>
    </source>
</evidence>
<feature type="compositionally biased region" description="Low complexity" evidence="17">
    <location>
        <begin position="148"/>
        <end position="167"/>
    </location>
</feature>
<name>A0AA39QRC0_9LECA</name>
<comment type="catalytic activity">
    <reaction evidence="14 15">
        <text>ATP + H2O = ADP + phosphate + H(+)</text>
        <dbReference type="Rhea" id="RHEA:13065"/>
        <dbReference type="ChEBI" id="CHEBI:15377"/>
        <dbReference type="ChEBI" id="CHEBI:15378"/>
        <dbReference type="ChEBI" id="CHEBI:30616"/>
        <dbReference type="ChEBI" id="CHEBI:43474"/>
        <dbReference type="ChEBI" id="CHEBI:456216"/>
        <dbReference type="EC" id="5.6.2.3"/>
    </reaction>
</comment>
<evidence type="ECO:0000256" key="2">
    <source>
        <dbReference type="ARBA" id="ARBA00004604"/>
    </source>
</evidence>
<protein>
    <recommendedName>
        <fullName evidence="15">ATP-dependent DNA helicase PIF1</fullName>
        <ecNumber evidence="15">5.6.2.3</ecNumber>
    </recommendedName>
    <alternativeName>
        <fullName evidence="15">DNA 5'-3' helicase PIF1</fullName>
    </alternativeName>
    <alternativeName>
        <fullName evidence="15">DNA repair and recombination helicase PIF1</fullName>
    </alternativeName>
</protein>
<evidence type="ECO:0000313" key="19">
    <source>
        <dbReference type="EMBL" id="KAK0507742.1"/>
    </source>
</evidence>
<keyword evidence="16" id="KW-0175">Coiled coil</keyword>
<evidence type="ECO:0000313" key="20">
    <source>
        <dbReference type="Proteomes" id="UP001166286"/>
    </source>
</evidence>
<comment type="subcellular location">
    <subcellularLocation>
        <location evidence="2">Nucleus</location>
        <location evidence="2">Nucleolus</location>
    </subcellularLocation>
    <subcellularLocation>
        <location evidence="15">Nucleus</location>
    </subcellularLocation>
    <subcellularLocation>
        <location evidence="15">Mitochondrion</location>
    </subcellularLocation>
</comment>
<dbReference type="Pfam" id="PF21530">
    <property type="entry name" value="Pif1_2B_dom"/>
    <property type="match status" value="1"/>
</dbReference>
<reference evidence="19" key="1">
    <citation type="submission" date="2023-03" db="EMBL/GenBank/DDBJ databases">
        <title>Complete genome of Cladonia borealis.</title>
        <authorList>
            <person name="Park H."/>
        </authorList>
    </citation>
    <scope>NUCLEOTIDE SEQUENCE</scope>
    <source>
        <strain evidence="19">ANT050790</strain>
    </source>
</reference>
<dbReference type="Proteomes" id="UP001166286">
    <property type="component" value="Unassembled WGS sequence"/>
</dbReference>
<evidence type="ECO:0000256" key="14">
    <source>
        <dbReference type="ARBA" id="ARBA00048954"/>
    </source>
</evidence>
<keyword evidence="8 15" id="KW-0238">DNA-binding</keyword>
<keyword evidence="6 15" id="KW-0347">Helicase</keyword>
<dbReference type="CDD" id="cd18037">
    <property type="entry name" value="DEXSc_Pif1_like"/>
    <property type="match status" value="1"/>
</dbReference>
<evidence type="ECO:0000256" key="10">
    <source>
        <dbReference type="ARBA" id="ARBA00023172"/>
    </source>
</evidence>
<dbReference type="SMART" id="SM00382">
    <property type="entry name" value="AAA"/>
    <property type="match status" value="1"/>
</dbReference>
<evidence type="ECO:0000256" key="11">
    <source>
        <dbReference type="ARBA" id="ARBA00023204"/>
    </source>
</evidence>
<comment type="subunit">
    <text evidence="15">Monomer.</text>
</comment>
<evidence type="ECO:0000256" key="9">
    <source>
        <dbReference type="ARBA" id="ARBA00023128"/>
    </source>
</evidence>
<feature type="region of interest" description="Disordered" evidence="17">
    <location>
        <begin position="285"/>
        <end position="305"/>
    </location>
</feature>
<evidence type="ECO:0000256" key="1">
    <source>
        <dbReference type="ARBA" id="ARBA00001946"/>
    </source>
</evidence>
<keyword evidence="4 15" id="KW-0227">DNA damage</keyword>
<dbReference type="GO" id="GO:0016787">
    <property type="term" value="F:hydrolase activity"/>
    <property type="evidence" value="ECO:0007669"/>
    <property type="project" value="UniProtKB-KW"/>
</dbReference>
<dbReference type="GO" id="GO:0006310">
    <property type="term" value="P:DNA recombination"/>
    <property type="evidence" value="ECO:0007669"/>
    <property type="project" value="UniProtKB-UniRule"/>
</dbReference>
<keyword evidence="5 15" id="KW-0378">Hydrolase</keyword>
<keyword evidence="3 15" id="KW-0547">Nucleotide-binding</keyword>
<comment type="caution">
    <text evidence="19">The sequence shown here is derived from an EMBL/GenBank/DDBJ whole genome shotgun (WGS) entry which is preliminary data.</text>
</comment>
<dbReference type="GO" id="GO:0000723">
    <property type="term" value="P:telomere maintenance"/>
    <property type="evidence" value="ECO:0007669"/>
    <property type="project" value="InterPro"/>
</dbReference>
<evidence type="ECO:0000256" key="5">
    <source>
        <dbReference type="ARBA" id="ARBA00022801"/>
    </source>
</evidence>
<comment type="function">
    <text evidence="15">DNA-dependent ATPase and 5'-3' DNA helicase required for the maintenance of both mitochondrial and nuclear genome stability.</text>
</comment>
<gene>
    <name evidence="15" type="primary">PIF1</name>
    <name evidence="19" type="ORF">JMJ35_009631</name>
</gene>
<proteinExistence type="inferred from homology"/>
<feature type="DNA-binding region" evidence="15">
    <location>
        <begin position="784"/>
        <end position="803"/>
    </location>
</feature>
<evidence type="ECO:0000256" key="16">
    <source>
        <dbReference type="SAM" id="Coils"/>
    </source>
</evidence>
<dbReference type="AlphaFoldDB" id="A0AA39QRC0"/>
<accession>A0AA39QRC0</accession>
<evidence type="ECO:0000256" key="12">
    <source>
        <dbReference type="ARBA" id="ARBA00023235"/>
    </source>
</evidence>